<dbReference type="Pfam" id="PF13362">
    <property type="entry name" value="Toprim_3"/>
    <property type="match status" value="1"/>
</dbReference>
<dbReference type="Pfam" id="PF18974">
    <property type="entry name" value="DUF5710"/>
    <property type="match status" value="1"/>
</dbReference>
<feature type="domain" description="N-terminal" evidence="2">
    <location>
        <begin position="213"/>
        <end position="327"/>
    </location>
</feature>
<evidence type="ECO:0000313" key="7">
    <source>
        <dbReference type="Proteomes" id="UP000233458"/>
    </source>
</evidence>
<keyword evidence="7" id="KW-1185">Reference proteome</keyword>
<dbReference type="CDD" id="cd01029">
    <property type="entry name" value="TOPRIM_primases"/>
    <property type="match status" value="1"/>
</dbReference>
<evidence type="ECO:0000259" key="3">
    <source>
        <dbReference type="Pfam" id="PF13362"/>
    </source>
</evidence>
<dbReference type="Pfam" id="PF18818">
    <property type="entry name" value="MPTase-PolyVal"/>
    <property type="match status" value="1"/>
</dbReference>
<evidence type="ECO:0008006" key="8">
    <source>
        <dbReference type="Google" id="ProtNLM"/>
    </source>
</evidence>
<dbReference type="Pfam" id="PF08401">
    <property type="entry name" value="ArdcN"/>
    <property type="match status" value="1"/>
</dbReference>
<dbReference type="InterPro" id="IPR043764">
    <property type="entry name" value="DUF5710"/>
</dbReference>
<dbReference type="InterPro" id="IPR013610">
    <property type="entry name" value="ArdC_N"/>
</dbReference>
<evidence type="ECO:0000259" key="5">
    <source>
        <dbReference type="Pfam" id="PF18974"/>
    </source>
</evidence>
<feature type="domain" description="Toprim" evidence="3">
    <location>
        <begin position="1081"/>
        <end position="1187"/>
    </location>
</feature>
<protein>
    <recommendedName>
        <fullName evidence="8">Toprim domain-containing protein</fullName>
    </recommendedName>
</protein>
<evidence type="ECO:0000259" key="4">
    <source>
        <dbReference type="Pfam" id="PF18818"/>
    </source>
</evidence>
<feature type="domain" description="Polyvalent protein metallopeptidase" evidence="4">
    <location>
        <begin position="361"/>
        <end position="485"/>
    </location>
</feature>
<proteinExistence type="predicted"/>
<feature type="region of interest" description="Disordered" evidence="1">
    <location>
        <begin position="1208"/>
        <end position="1228"/>
    </location>
</feature>
<feature type="domain" description="DUF5710" evidence="5">
    <location>
        <begin position="838"/>
        <end position="879"/>
    </location>
</feature>
<evidence type="ECO:0000259" key="2">
    <source>
        <dbReference type="Pfam" id="PF08401"/>
    </source>
</evidence>
<dbReference type="Proteomes" id="UP000233458">
    <property type="component" value="Chromosome"/>
</dbReference>
<feature type="region of interest" description="Disordered" evidence="1">
    <location>
        <begin position="797"/>
        <end position="816"/>
    </location>
</feature>
<dbReference type="InterPro" id="IPR006171">
    <property type="entry name" value="TOPRIM_dom"/>
</dbReference>
<dbReference type="EMBL" id="CP024199">
    <property type="protein sequence ID" value="AUG51498.1"/>
    <property type="molecule type" value="Genomic_DNA"/>
</dbReference>
<accession>A0ABM6Q4S2</accession>
<name>A0ABM6Q4S2_9PROT</name>
<organism evidence="6 7">
    <name type="scientific">Thalassospira marina</name>
    <dbReference type="NCBI Taxonomy" id="2048283"/>
    <lineage>
        <taxon>Bacteria</taxon>
        <taxon>Pseudomonadati</taxon>
        <taxon>Pseudomonadota</taxon>
        <taxon>Alphaproteobacteria</taxon>
        <taxon>Rhodospirillales</taxon>
        <taxon>Thalassospiraceae</taxon>
        <taxon>Thalassospira</taxon>
    </lineage>
</organism>
<reference evidence="6 7" key="1">
    <citation type="submission" date="2017-10" db="EMBL/GenBank/DDBJ databases">
        <title>Biodiversity and function of Thalassospira species in the particle-attached aromatic-hydrocarbon-degrading consortia from the surface seawater of the China South Sea.</title>
        <authorList>
            <person name="Dong C."/>
            <person name="Liu R."/>
            <person name="Shao Z."/>
        </authorList>
    </citation>
    <scope>NUCLEOTIDE SEQUENCE [LARGE SCALE GENOMIC DNA]</scope>
    <source>
        <strain evidence="6 7">CSC3H3</strain>
    </source>
</reference>
<evidence type="ECO:0000313" key="6">
    <source>
        <dbReference type="EMBL" id="AUG51498.1"/>
    </source>
</evidence>
<dbReference type="InterPro" id="IPR034154">
    <property type="entry name" value="TOPRIM_DnaG/twinkle"/>
</dbReference>
<dbReference type="RefSeq" id="WP_101283210.1">
    <property type="nucleotide sequence ID" value="NZ_CP024199.1"/>
</dbReference>
<dbReference type="InterPro" id="IPR041459">
    <property type="entry name" value="MPTase-PolyVal"/>
</dbReference>
<feature type="compositionally biased region" description="Low complexity" evidence="1">
    <location>
        <begin position="1217"/>
        <end position="1228"/>
    </location>
</feature>
<evidence type="ECO:0000256" key="1">
    <source>
        <dbReference type="SAM" id="MobiDB-lite"/>
    </source>
</evidence>
<sequence length="1228" mass="139022">MSLSIEETEKIANDFLKEYRGNIPVTVRVAQDPEDLYGPDAKGQGIQGSYHPARGLFTLASRNLHSAQEARTVIRHELLGHYGLNTFAPDDKRDLLHRVLETRQEPSLKPFWDRVDRDYADQPELFKAEEVFAFVAEDERSFTSRAWDKTRAVFARALRTAGLIQSPLTLPELRQTAQSVATGIRNGTRLQQTFPENDQAQFRKDTQMSEKKSYRDQVVEELLTHIEAGTAPWQKPWDPGKVRLGPFNPVSGANYRGINALWLETRGHEDPRWMTYRQATAQNAQVRKGEKGTRIEYWKWTDKQSVLDADGKPVLGEDGRVKTREVRLDRPQVFHAVVFNAEQIDGLAPFIAPEPTFSPVERAEELLKQGEVPILHDQKDRAFYRPMSDEIHLPPQNAFHSQYDYYATALHELGHATGHQNRMAREFGPFGSEVYAREELRAEIASYMLTTELGLGHYPERHAAYVGSWMRAIKEDRNVLFTAARDAEQIRSWVSQPELREQLKPVLAQEKQQEATKMVRKNRIVPEQREDMPGWNEKDVRENWMLHAGRLENMVNIDIERMVEAKNAFDQIDIAGQGSDDPAIRAQATKHQQETFARMDKLGNFTTSYAELLSVMYDAHPDQDHFKPFRPDWFIPAEEREHKLAKSLGTDPARGVADRVFERQAENTAVKIKEDWMLHAARLDGLPDGEARALNDAKNSFKRIDVWWQYSDDPDKKDRSFNQERETFTTMADLAGRSAKHAELLSAMYDAHPDQDYFKPLRPQWFVPEAQRTSELVKSLGADPGQKMAERFIAEQKQARQESRAEELTAQPARTPQLQENMAAHDSPENNPGTPSKRHYLNVSYSEKNDAKALGAKWDRRAKSWYVQDDADLKPFARWNEQTLEKPQSRMRPEEEFALACRENGLVIEGLPTMDGKWHRVSVESDRKGQKSGSYRGFIEGIPAGNIVNYKSGNEPVKWVSSAAERNPAEIERSKAEAAARKAQMEENLKAQYKQVAKRAYAMVQGADTASGDHVYLQRKQVGGETLKQDIHNNLLMPMTTAKGFIENVQVITPDGSKRFLKDGRKTGLMHMIPGSKKGPILIAEGFATGKSLNMATGYQTAIAMDSGNLAPVAEALQKAFPNRPLIIAADDDHGVEARQGINPGLKGAERAAARVEAAVIKPPLSPAEKQAGLTDYNDLHVARGIDSLAKTVKQQIKELGLTQKLQKARTLPAPKQQQRSQRQQVAI</sequence>
<gene>
    <name evidence="6" type="ORF">CSC3H3_01320</name>
</gene>
<feature type="compositionally biased region" description="Basic and acidic residues" evidence="1">
    <location>
        <begin position="797"/>
        <end position="807"/>
    </location>
</feature>